<dbReference type="Proteomes" id="UP000240535">
    <property type="component" value="Unassembled WGS sequence"/>
</dbReference>
<dbReference type="EMBL" id="PDHH01000002">
    <property type="protein sequence ID" value="PSM52761.1"/>
    <property type="molecule type" value="Genomic_DNA"/>
</dbReference>
<dbReference type="OrthoDB" id="5351773at2"/>
<feature type="transmembrane region" description="Helical" evidence="1">
    <location>
        <begin position="72"/>
        <end position="91"/>
    </location>
</feature>
<feature type="transmembrane region" description="Helical" evidence="1">
    <location>
        <begin position="332"/>
        <end position="354"/>
    </location>
</feature>
<organism evidence="3 4">
    <name type="scientific">Campylobacter blaseri</name>
    <dbReference type="NCBI Taxonomy" id="2042961"/>
    <lineage>
        <taxon>Bacteria</taxon>
        <taxon>Pseudomonadati</taxon>
        <taxon>Campylobacterota</taxon>
        <taxon>Epsilonproteobacteria</taxon>
        <taxon>Campylobacterales</taxon>
        <taxon>Campylobacteraceae</taxon>
        <taxon>Campylobacter</taxon>
    </lineage>
</organism>
<evidence type="ECO:0000313" key="3">
    <source>
        <dbReference type="EMBL" id="PSM52761.1"/>
    </source>
</evidence>
<feature type="transmembrane region" description="Helical" evidence="1">
    <location>
        <begin position="43"/>
        <end position="63"/>
    </location>
</feature>
<feature type="domain" description="DUF2157" evidence="2">
    <location>
        <begin position="13"/>
        <end position="148"/>
    </location>
</feature>
<feature type="transmembrane region" description="Helical" evidence="1">
    <location>
        <begin position="251"/>
        <end position="271"/>
    </location>
</feature>
<protein>
    <recommendedName>
        <fullName evidence="2">DUF2157 domain-containing protein</fullName>
    </recommendedName>
</protein>
<keyword evidence="1" id="KW-1133">Transmembrane helix</keyword>
<dbReference type="Pfam" id="PF09925">
    <property type="entry name" value="DUF2157"/>
    <property type="match status" value="1"/>
</dbReference>
<keyword evidence="1" id="KW-0472">Membrane</keyword>
<keyword evidence="1" id="KW-0812">Transmembrane</keyword>
<proteinExistence type="predicted"/>
<feature type="transmembrane region" description="Helical" evidence="1">
    <location>
        <begin position="130"/>
        <end position="149"/>
    </location>
</feature>
<gene>
    <name evidence="3" type="ORF">CQ405_03285</name>
</gene>
<name>A0A2P8R2P4_9BACT</name>
<evidence type="ECO:0000259" key="2">
    <source>
        <dbReference type="Pfam" id="PF09925"/>
    </source>
</evidence>
<sequence length="412" mass="48876">MIEKIFLQKEIKKWLDEEIISKEQAISILDRYGLSYKEDERNFNIFSILGCLLIGVSLIILIGNNWNNIPPFIRVTSLIFATFAIQIGAYIRLKKYNSSNLFFLGNLVFGASIILIAQIYHLGTHMPNGVFLWAIGSFLIAIFLSNKWVNLQSMLLATLWCLLEIDSSYPYAFWLFLITSAFIFYRYGENGYLFRVFLLNIIWFLPYTLYYFTINENYIFYDEYFLLYMIFTTYILFLFVNLILKNRANLYLNISNSMMVKIFYLFSFLLISEDFYEKITLGFLDLNTLFYILVFLVLSLTFLVKEKRYFIYTAIFLLLIFALKVANFGYLFWVFVAINFLLFIFYCFIVYKGIMEDNLGLYRLGISSILIFIFIHYFSLISQDYVTTSIFFFICASLMLIFVKIFKKIKRV</sequence>
<keyword evidence="4" id="KW-1185">Reference proteome</keyword>
<feature type="transmembrane region" description="Helical" evidence="1">
    <location>
        <begin position="309"/>
        <end position="326"/>
    </location>
</feature>
<feature type="transmembrane region" description="Helical" evidence="1">
    <location>
        <begin position="283"/>
        <end position="304"/>
    </location>
</feature>
<feature type="transmembrane region" description="Helical" evidence="1">
    <location>
        <begin position="224"/>
        <end position="244"/>
    </location>
</feature>
<evidence type="ECO:0000256" key="1">
    <source>
        <dbReference type="SAM" id="Phobius"/>
    </source>
</evidence>
<feature type="transmembrane region" description="Helical" evidence="1">
    <location>
        <begin position="361"/>
        <end position="379"/>
    </location>
</feature>
<accession>A0A2P8R2P4</accession>
<dbReference type="InterPro" id="IPR018677">
    <property type="entry name" value="DUF2157"/>
</dbReference>
<comment type="caution">
    <text evidence="3">The sequence shown here is derived from an EMBL/GenBank/DDBJ whole genome shotgun (WGS) entry which is preliminary data.</text>
</comment>
<reference evidence="4" key="1">
    <citation type="submission" date="2017-10" db="EMBL/GenBank/DDBJ databases">
        <title>Campylobacter species from seals.</title>
        <authorList>
            <person name="Gilbert M.J."/>
            <person name="Zomer A.L."/>
            <person name="Timmerman A.J."/>
            <person name="Duim B."/>
            <person name="Wagenaar J.A."/>
        </authorList>
    </citation>
    <scope>NUCLEOTIDE SEQUENCE [LARGE SCALE GENOMIC DNA]</scope>
    <source>
        <strain evidence="4">17S00004-5</strain>
    </source>
</reference>
<feature type="transmembrane region" description="Helical" evidence="1">
    <location>
        <begin position="192"/>
        <end position="212"/>
    </location>
</feature>
<evidence type="ECO:0000313" key="4">
    <source>
        <dbReference type="Proteomes" id="UP000240535"/>
    </source>
</evidence>
<feature type="transmembrane region" description="Helical" evidence="1">
    <location>
        <begin position="385"/>
        <end position="406"/>
    </location>
</feature>
<dbReference type="RefSeq" id="WP_106870576.1">
    <property type="nucleotide sequence ID" value="NZ_CP053841.1"/>
</dbReference>
<feature type="transmembrane region" description="Helical" evidence="1">
    <location>
        <begin position="103"/>
        <end position="123"/>
    </location>
</feature>
<dbReference type="AlphaFoldDB" id="A0A2P8R2P4"/>
<feature type="transmembrane region" description="Helical" evidence="1">
    <location>
        <begin position="169"/>
        <end position="185"/>
    </location>
</feature>